<dbReference type="InterPro" id="IPR004358">
    <property type="entry name" value="Sig_transdc_His_kin-like_C"/>
</dbReference>
<dbReference type="Proteomes" id="UP000184139">
    <property type="component" value="Unassembled WGS sequence"/>
</dbReference>
<dbReference type="Pfam" id="PF00512">
    <property type="entry name" value="HisKA"/>
    <property type="match status" value="1"/>
</dbReference>
<dbReference type="CDD" id="cd17546">
    <property type="entry name" value="REC_hyHK_CKI1_RcsC-like"/>
    <property type="match status" value="1"/>
</dbReference>
<dbReference type="SMART" id="SM00387">
    <property type="entry name" value="HATPase_c"/>
    <property type="match status" value="1"/>
</dbReference>
<dbReference type="Gene3D" id="3.40.50.2300">
    <property type="match status" value="2"/>
</dbReference>
<dbReference type="SUPFAM" id="SSF55874">
    <property type="entry name" value="ATPase domain of HSP90 chaperone/DNA topoisomerase II/histidine kinase"/>
    <property type="match status" value="1"/>
</dbReference>
<protein>
    <recommendedName>
        <fullName evidence="2">histidine kinase</fullName>
        <ecNumber evidence="2">2.7.13.3</ecNumber>
    </recommendedName>
</protein>
<dbReference type="EC" id="2.7.13.3" evidence="2"/>
<keyword evidence="3 6" id="KW-0597">Phosphoprotein</keyword>
<feature type="modified residue" description="4-aspartylphosphate" evidence="6">
    <location>
        <position position="632"/>
    </location>
</feature>
<evidence type="ECO:0000256" key="2">
    <source>
        <dbReference type="ARBA" id="ARBA00012438"/>
    </source>
</evidence>
<evidence type="ECO:0000259" key="8">
    <source>
        <dbReference type="PROSITE" id="PS50110"/>
    </source>
</evidence>
<dbReference type="PROSITE" id="PS50110">
    <property type="entry name" value="RESPONSE_REGULATORY"/>
    <property type="match status" value="2"/>
</dbReference>
<dbReference type="InterPro" id="IPR011006">
    <property type="entry name" value="CheY-like_superfamily"/>
</dbReference>
<reference evidence="9 10" key="1">
    <citation type="submission" date="2016-11" db="EMBL/GenBank/DDBJ databases">
        <authorList>
            <person name="Jaros S."/>
            <person name="Januszkiewicz K."/>
            <person name="Wedrychowicz H."/>
        </authorList>
    </citation>
    <scope>NUCLEOTIDE SEQUENCE [LARGE SCALE GENOMIC DNA]</scope>
    <source>
        <strain evidence="9 10">DSM 9705</strain>
    </source>
</reference>
<dbReference type="InterPro" id="IPR003594">
    <property type="entry name" value="HATPase_dom"/>
</dbReference>
<dbReference type="SUPFAM" id="SSF55781">
    <property type="entry name" value="GAF domain-like"/>
    <property type="match status" value="1"/>
</dbReference>
<evidence type="ECO:0000259" key="7">
    <source>
        <dbReference type="PROSITE" id="PS50109"/>
    </source>
</evidence>
<dbReference type="Pfam" id="PF13185">
    <property type="entry name" value="GAF_2"/>
    <property type="match status" value="1"/>
</dbReference>
<evidence type="ECO:0000256" key="5">
    <source>
        <dbReference type="ARBA" id="ARBA00022777"/>
    </source>
</evidence>
<dbReference type="Gene3D" id="3.30.565.10">
    <property type="entry name" value="Histidine kinase-like ATPase, C-terminal domain"/>
    <property type="match status" value="1"/>
</dbReference>
<dbReference type="OrthoDB" id="5409350at2"/>
<keyword evidence="5 9" id="KW-0418">Kinase</keyword>
<accession>A0A1M5TI13</accession>
<dbReference type="STRING" id="1121409.SAMN02745124_00728"/>
<dbReference type="InterPro" id="IPR003661">
    <property type="entry name" value="HisK_dim/P_dom"/>
</dbReference>
<dbReference type="InterPro" id="IPR029016">
    <property type="entry name" value="GAF-like_dom_sf"/>
</dbReference>
<organism evidence="9 10">
    <name type="scientific">Desulfofustis glycolicus DSM 9705</name>
    <dbReference type="NCBI Taxonomy" id="1121409"/>
    <lineage>
        <taxon>Bacteria</taxon>
        <taxon>Pseudomonadati</taxon>
        <taxon>Thermodesulfobacteriota</taxon>
        <taxon>Desulfobulbia</taxon>
        <taxon>Desulfobulbales</taxon>
        <taxon>Desulfocapsaceae</taxon>
        <taxon>Desulfofustis</taxon>
    </lineage>
</organism>
<name>A0A1M5TI13_9BACT</name>
<evidence type="ECO:0000256" key="6">
    <source>
        <dbReference type="PROSITE-ProRule" id="PRU00169"/>
    </source>
</evidence>
<dbReference type="InterPro" id="IPR005467">
    <property type="entry name" value="His_kinase_dom"/>
</dbReference>
<dbReference type="SUPFAM" id="SSF52172">
    <property type="entry name" value="CheY-like"/>
    <property type="match status" value="2"/>
</dbReference>
<dbReference type="Gene3D" id="3.30.450.40">
    <property type="match status" value="1"/>
</dbReference>
<dbReference type="Pfam" id="PF02518">
    <property type="entry name" value="HATPase_c"/>
    <property type="match status" value="1"/>
</dbReference>
<dbReference type="RefSeq" id="WP_073373468.1">
    <property type="nucleotide sequence ID" value="NZ_FQXS01000003.1"/>
</dbReference>
<dbReference type="Gene3D" id="1.10.287.130">
    <property type="match status" value="1"/>
</dbReference>
<evidence type="ECO:0000256" key="1">
    <source>
        <dbReference type="ARBA" id="ARBA00000085"/>
    </source>
</evidence>
<dbReference type="SUPFAM" id="SSF47384">
    <property type="entry name" value="Homodimeric domain of signal transducing histidine kinase"/>
    <property type="match status" value="1"/>
</dbReference>
<sequence>MTADRQPLVVVIDDDRVFRKIIRTFLEKNDYRVVEAPDGAAGLDVCQRQQVDLLLVDLNMPVMNGFAVLSELASGNRELPVIVVSGSGDSKDVVEALRLGAWDYLFKPIDDNTIVLHAIKTVLERARLIRENRDYQRGLEEKVKRKTTELSLVNSRLQEVVESTKRLLGCGELKQSGRVILEEFGRHMNARGGSIYRVVSNGLEHLHSLDPGHAEPFLPFPLKENSLFARALSSSEPFFVADLETDVDCQGSGWPHYNDNSILFFPIVDAAGNTIAIISLHSKNQPPFVIQDREIGMILASYASEVLQTAQMQVSLKRSEEALMQSQKMEAIGTLAGGIAHDFNNILSAIIGYTDLSLYTGKLAPNIRSNLEQIKKASNRARDLVQQILSFSRTEEFREEAVDIGPIVKEALKLLRAVIPATIEIDSRAPSGLGKIKTDPTRIHQVMMNLCSNATQAMESGSGLIRVTLEKLVKDNFPADLVEIDTDHCFCLSVSDSGVGIPAGVLPRIFDPYFTTKQKGEGTGLGLAVVHGIVIQSGGTIRVSSEPGRGSSFRLYFPAAPIAADSEQQLTTDSMPRGTERILFVDDEASLAEVAREMLVRLGYQVDIFTSSVKALERLREHPMHYHLLITDQTMPALSGIDLARRALGLQPRLPVILYTGYSTAVDGPEARQAGIKAFLMKPLSMTRLATVVRQVLEGS</sequence>
<dbReference type="SMART" id="SM00065">
    <property type="entry name" value="GAF"/>
    <property type="match status" value="1"/>
</dbReference>
<dbReference type="InterPro" id="IPR003018">
    <property type="entry name" value="GAF"/>
</dbReference>
<comment type="catalytic activity">
    <reaction evidence="1">
        <text>ATP + protein L-histidine = ADP + protein N-phospho-L-histidine.</text>
        <dbReference type="EC" id="2.7.13.3"/>
    </reaction>
</comment>
<dbReference type="EMBL" id="FQXS01000003">
    <property type="protein sequence ID" value="SHH50301.1"/>
    <property type="molecule type" value="Genomic_DNA"/>
</dbReference>
<evidence type="ECO:0000256" key="3">
    <source>
        <dbReference type="ARBA" id="ARBA00022553"/>
    </source>
</evidence>
<dbReference type="CDD" id="cd00082">
    <property type="entry name" value="HisKA"/>
    <property type="match status" value="1"/>
</dbReference>
<feature type="domain" description="Response regulatory" evidence="8">
    <location>
        <begin position="581"/>
        <end position="697"/>
    </location>
</feature>
<dbReference type="GO" id="GO:0000155">
    <property type="term" value="F:phosphorelay sensor kinase activity"/>
    <property type="evidence" value="ECO:0007669"/>
    <property type="project" value="InterPro"/>
</dbReference>
<dbReference type="SMART" id="SM00448">
    <property type="entry name" value="REC"/>
    <property type="match status" value="2"/>
</dbReference>
<dbReference type="AlphaFoldDB" id="A0A1M5TI13"/>
<proteinExistence type="predicted"/>
<feature type="domain" description="Response regulatory" evidence="8">
    <location>
        <begin position="8"/>
        <end position="122"/>
    </location>
</feature>
<evidence type="ECO:0000313" key="9">
    <source>
        <dbReference type="EMBL" id="SHH50301.1"/>
    </source>
</evidence>
<dbReference type="InterPro" id="IPR036890">
    <property type="entry name" value="HATPase_C_sf"/>
</dbReference>
<evidence type="ECO:0000313" key="10">
    <source>
        <dbReference type="Proteomes" id="UP000184139"/>
    </source>
</evidence>
<feature type="domain" description="Histidine kinase" evidence="7">
    <location>
        <begin position="338"/>
        <end position="561"/>
    </location>
</feature>
<dbReference type="PROSITE" id="PS50109">
    <property type="entry name" value="HIS_KIN"/>
    <property type="match status" value="1"/>
</dbReference>
<gene>
    <name evidence="9" type="ORF">SAMN02745124_00728</name>
</gene>
<feature type="modified residue" description="4-aspartylphosphate" evidence="6">
    <location>
        <position position="57"/>
    </location>
</feature>
<dbReference type="InterPro" id="IPR001789">
    <property type="entry name" value="Sig_transdc_resp-reg_receiver"/>
</dbReference>
<dbReference type="PANTHER" id="PTHR43547:SF2">
    <property type="entry name" value="HYBRID SIGNAL TRANSDUCTION HISTIDINE KINASE C"/>
    <property type="match status" value="1"/>
</dbReference>
<dbReference type="InterPro" id="IPR036097">
    <property type="entry name" value="HisK_dim/P_sf"/>
</dbReference>
<dbReference type="PANTHER" id="PTHR43547">
    <property type="entry name" value="TWO-COMPONENT HISTIDINE KINASE"/>
    <property type="match status" value="1"/>
</dbReference>
<keyword evidence="10" id="KW-1185">Reference proteome</keyword>
<evidence type="ECO:0000256" key="4">
    <source>
        <dbReference type="ARBA" id="ARBA00022679"/>
    </source>
</evidence>
<dbReference type="SMART" id="SM00388">
    <property type="entry name" value="HisKA"/>
    <property type="match status" value="1"/>
</dbReference>
<dbReference type="PRINTS" id="PR00344">
    <property type="entry name" value="BCTRLSENSOR"/>
</dbReference>
<dbReference type="Pfam" id="PF00072">
    <property type="entry name" value="Response_reg"/>
    <property type="match status" value="2"/>
</dbReference>
<keyword evidence="4" id="KW-0808">Transferase</keyword>